<comment type="caution">
    <text evidence="10">The sequence shown here is derived from an EMBL/GenBank/DDBJ whole genome shotgun (WGS) entry which is preliminary data.</text>
</comment>
<feature type="signal peptide" evidence="8">
    <location>
        <begin position="1"/>
        <end position="18"/>
    </location>
</feature>
<evidence type="ECO:0000313" key="11">
    <source>
        <dbReference type="Proteomes" id="UP000186040"/>
    </source>
</evidence>
<feature type="transmembrane region" description="Helical" evidence="7">
    <location>
        <begin position="358"/>
        <end position="376"/>
    </location>
</feature>
<dbReference type="Proteomes" id="UP000186040">
    <property type="component" value="Unassembled WGS sequence"/>
</dbReference>
<name>A0A1Q9LSG5_9PSEU</name>
<accession>A0A1Q9LSG5</accession>
<dbReference type="AlphaFoldDB" id="A0A1Q9LSG5"/>
<dbReference type="Gene3D" id="3.30.2010.10">
    <property type="entry name" value="Metalloproteases ('zincins'), catalytic domain"/>
    <property type="match status" value="1"/>
</dbReference>
<feature type="transmembrane region" description="Helical" evidence="7">
    <location>
        <begin position="673"/>
        <end position="691"/>
    </location>
</feature>
<feature type="transmembrane region" description="Helical" evidence="7">
    <location>
        <begin position="448"/>
        <end position="467"/>
    </location>
</feature>
<dbReference type="GO" id="GO:0006508">
    <property type="term" value="P:proteolysis"/>
    <property type="evidence" value="ECO:0007669"/>
    <property type="project" value="UniProtKB-KW"/>
</dbReference>
<keyword evidence="4" id="KW-0378">Hydrolase</keyword>
<reference evidence="10 11" key="1">
    <citation type="submission" date="2016-10" db="EMBL/GenBank/DDBJ databases">
        <title>The Draft Genome Sequence of Actinokineospora bangkokensis 44EHWT reveals the biosynthetic pathway of antifungal compounds Thailandins with unusual extender unit butylmalonyl-CoA.</title>
        <authorList>
            <person name="Greule A."/>
            <person name="Intra B."/>
            <person name="Flemming S."/>
            <person name="Rommel M.G."/>
            <person name="Panbangred W."/>
            <person name="Bechthold A."/>
        </authorList>
    </citation>
    <scope>NUCLEOTIDE SEQUENCE [LARGE SCALE GENOMIC DNA]</scope>
    <source>
        <strain evidence="10 11">44EHW</strain>
    </source>
</reference>
<feature type="transmembrane region" description="Helical" evidence="7">
    <location>
        <begin position="544"/>
        <end position="565"/>
    </location>
</feature>
<organism evidence="10 11">
    <name type="scientific">Actinokineospora bangkokensis</name>
    <dbReference type="NCBI Taxonomy" id="1193682"/>
    <lineage>
        <taxon>Bacteria</taxon>
        <taxon>Bacillati</taxon>
        <taxon>Actinomycetota</taxon>
        <taxon>Actinomycetes</taxon>
        <taxon>Pseudonocardiales</taxon>
        <taxon>Pseudonocardiaceae</taxon>
        <taxon>Actinokineospora</taxon>
    </lineage>
</organism>
<keyword evidence="8" id="KW-0732">Signal</keyword>
<feature type="transmembrane region" description="Helical" evidence="7">
    <location>
        <begin position="644"/>
        <end position="661"/>
    </location>
</feature>
<evidence type="ECO:0000259" key="9">
    <source>
        <dbReference type="Pfam" id="PF01435"/>
    </source>
</evidence>
<proteinExistence type="predicted"/>
<evidence type="ECO:0000256" key="6">
    <source>
        <dbReference type="ARBA" id="ARBA00023049"/>
    </source>
</evidence>
<feature type="transmembrane region" description="Helical" evidence="7">
    <location>
        <begin position="237"/>
        <end position="259"/>
    </location>
</feature>
<keyword evidence="5" id="KW-0862">Zinc</keyword>
<keyword evidence="7" id="KW-0812">Transmembrane</keyword>
<dbReference type="GO" id="GO:0046872">
    <property type="term" value="F:metal ion binding"/>
    <property type="evidence" value="ECO:0007669"/>
    <property type="project" value="UniProtKB-KW"/>
</dbReference>
<evidence type="ECO:0000256" key="8">
    <source>
        <dbReference type="SAM" id="SignalP"/>
    </source>
</evidence>
<dbReference type="STRING" id="1193682.BJP25_08520"/>
<evidence type="ECO:0000313" key="10">
    <source>
        <dbReference type="EMBL" id="OLR94997.1"/>
    </source>
</evidence>
<evidence type="ECO:0000256" key="2">
    <source>
        <dbReference type="ARBA" id="ARBA00022670"/>
    </source>
</evidence>
<keyword evidence="7" id="KW-0472">Membrane</keyword>
<feature type="transmembrane region" description="Helical" evidence="7">
    <location>
        <begin position="388"/>
        <end position="407"/>
    </location>
</feature>
<feature type="domain" description="Peptidase M48" evidence="9">
    <location>
        <begin position="120"/>
        <end position="315"/>
    </location>
</feature>
<dbReference type="OrthoDB" id="4889053at2"/>
<keyword evidence="2" id="KW-0645">Protease</keyword>
<evidence type="ECO:0000256" key="7">
    <source>
        <dbReference type="SAM" id="Phobius"/>
    </source>
</evidence>
<feature type="transmembrane region" description="Helical" evidence="7">
    <location>
        <begin position="606"/>
        <end position="624"/>
    </location>
</feature>
<protein>
    <recommendedName>
        <fullName evidence="9">Peptidase M48 domain-containing protein</fullName>
    </recommendedName>
</protein>
<feature type="transmembrane region" description="Helical" evidence="7">
    <location>
        <begin position="577"/>
        <end position="599"/>
    </location>
</feature>
<gene>
    <name evidence="10" type="ORF">BJP25_08520</name>
</gene>
<feature type="transmembrane region" description="Helical" evidence="7">
    <location>
        <begin position="198"/>
        <end position="217"/>
    </location>
</feature>
<comment type="cofactor">
    <cofactor evidence="1">
        <name>Zn(2+)</name>
        <dbReference type="ChEBI" id="CHEBI:29105"/>
    </cofactor>
</comment>
<feature type="chain" id="PRO_5038436198" description="Peptidase M48 domain-containing protein" evidence="8">
    <location>
        <begin position="19"/>
        <end position="829"/>
    </location>
</feature>
<dbReference type="Pfam" id="PF01435">
    <property type="entry name" value="Peptidase_M48"/>
    <property type="match status" value="1"/>
</dbReference>
<feature type="transmembrane region" description="Helical" evidence="7">
    <location>
        <begin position="413"/>
        <end position="436"/>
    </location>
</feature>
<dbReference type="EMBL" id="MKQR01000005">
    <property type="protein sequence ID" value="OLR94997.1"/>
    <property type="molecule type" value="Genomic_DNA"/>
</dbReference>
<keyword evidence="3" id="KW-0479">Metal-binding</keyword>
<feature type="transmembrane region" description="Helical" evidence="7">
    <location>
        <begin position="327"/>
        <end position="346"/>
    </location>
</feature>
<keyword evidence="6" id="KW-0482">Metalloprotease</keyword>
<evidence type="ECO:0000256" key="1">
    <source>
        <dbReference type="ARBA" id="ARBA00001947"/>
    </source>
</evidence>
<feature type="transmembrane region" description="Helical" evidence="7">
    <location>
        <begin position="76"/>
        <end position="97"/>
    </location>
</feature>
<keyword evidence="7" id="KW-1133">Transmembrane helix</keyword>
<keyword evidence="11" id="KW-1185">Reference proteome</keyword>
<sequence>MRAPAGTAFRFGTLVALAVVLAAQVAGQFAGTWRQDVLPSARCQVLAGVSPADWLGDAPGQAAYAECESTLVGTRLAWTAGWLAVLAVVALAVYLLLPRWRVRRDRLVPLRSVAPVWQEVGATLEALVARAGVRRAPEFLLDPVRPTAGGLAFGTRGRPRVCLDRGLVQLHGRDRASFEAVVLHELAHLRHGDVPTTYATIALWRAVLAVVLVPYLAVFLHPPLTTADPWRLPDWSALTGIGLVIPGTVLAITGFAFAARTSILRARELHADALVARWTGDTEPYRALVERPRGRLRALLAPHPPTPVRAAALLDPRAATRPGWWEVALAALAVQLLVPMVWTFLVSVREGDTRVLRLGWSLLVGVLVCVVAWRAAVGGSARLGLKPASGLAVGLLVGTLADFRVLLLPHRGLWALVLAHVLLAVTAVLVCCWAVWCARLLSSARPLVWALTGVAVLFVVHACLGSWPEAVVADQVYERLVAPSVRHWRDVAAAVDWLPGSAAVLTGATLPFVLTTDRVVSGIGLALLWLVPLLLAGRRAPAGFAALTGLCASAAVVVAVLGLRLLPHAATGPDQVLVLSAWELAAVVVGQAAAGAVALRRGLAPGLLAAWVVGLVGCGVLWAAHFLGGPAGSGDSVLAARPLQLLPFTGTVVVLLAAALRRSRRAGAAPRRPVFVLGVVAVVSVLALSWWPKAPASTALLAEPAPPVVDADSALDTWLQGGGFAAMQSAATTLVTYSDAVRAGQLDGIVSACVDVAAAASRARPYPPPEQAREFRDHWSAAVAAMASGAGKCVRSLRAGAGPDVARDGALDLNRASDELVAAFRMITG</sequence>
<evidence type="ECO:0000256" key="4">
    <source>
        <dbReference type="ARBA" id="ARBA00022801"/>
    </source>
</evidence>
<feature type="transmembrane region" description="Helical" evidence="7">
    <location>
        <begin position="519"/>
        <end position="537"/>
    </location>
</feature>
<evidence type="ECO:0000256" key="3">
    <source>
        <dbReference type="ARBA" id="ARBA00022723"/>
    </source>
</evidence>
<dbReference type="InterPro" id="IPR001915">
    <property type="entry name" value="Peptidase_M48"/>
</dbReference>
<evidence type="ECO:0000256" key="5">
    <source>
        <dbReference type="ARBA" id="ARBA00022833"/>
    </source>
</evidence>
<dbReference type="GO" id="GO:0004222">
    <property type="term" value="F:metalloendopeptidase activity"/>
    <property type="evidence" value="ECO:0007669"/>
    <property type="project" value="InterPro"/>
</dbReference>
<dbReference type="RefSeq" id="WP_075973230.1">
    <property type="nucleotide sequence ID" value="NZ_MKQR01000005.1"/>
</dbReference>